<keyword evidence="3" id="KW-1185">Reference proteome</keyword>
<gene>
    <name evidence="2" type="ORF">KS407_00340</name>
</gene>
<organism evidence="2 3">
    <name type="scientific">Evansella alkalicola</name>
    <dbReference type="NCBI Taxonomy" id="745819"/>
    <lineage>
        <taxon>Bacteria</taxon>
        <taxon>Bacillati</taxon>
        <taxon>Bacillota</taxon>
        <taxon>Bacilli</taxon>
        <taxon>Bacillales</taxon>
        <taxon>Bacillaceae</taxon>
        <taxon>Evansella</taxon>
    </lineage>
</organism>
<keyword evidence="1" id="KW-0175">Coiled coil</keyword>
<accession>A0ABS6JMV8</accession>
<name>A0ABS6JMV8_9BACI</name>
<comment type="caution">
    <text evidence="2">The sequence shown here is derived from an EMBL/GenBank/DDBJ whole genome shotgun (WGS) entry which is preliminary data.</text>
</comment>
<feature type="coiled-coil region" evidence="1">
    <location>
        <begin position="115"/>
        <end position="149"/>
    </location>
</feature>
<dbReference type="EMBL" id="JAHQCR010000005">
    <property type="protein sequence ID" value="MBU9719884.1"/>
    <property type="molecule type" value="Genomic_DNA"/>
</dbReference>
<evidence type="ECO:0000313" key="2">
    <source>
        <dbReference type="EMBL" id="MBU9719884.1"/>
    </source>
</evidence>
<dbReference type="RefSeq" id="WP_088074429.1">
    <property type="nucleotide sequence ID" value="NZ_JAHQCR010000005.1"/>
</dbReference>
<proteinExistence type="predicted"/>
<dbReference type="Proteomes" id="UP000790580">
    <property type="component" value="Unassembled WGS sequence"/>
</dbReference>
<protein>
    <submittedName>
        <fullName evidence="2">Uncharacterized protein</fullName>
    </submittedName>
</protein>
<evidence type="ECO:0000313" key="3">
    <source>
        <dbReference type="Proteomes" id="UP000790580"/>
    </source>
</evidence>
<reference evidence="2 3" key="1">
    <citation type="submission" date="2021-06" db="EMBL/GenBank/DDBJ databases">
        <title>Bacillus sp. RD4P76, an endophyte from a halophyte.</title>
        <authorList>
            <person name="Sun J.-Q."/>
        </authorList>
    </citation>
    <scope>NUCLEOTIDE SEQUENCE [LARGE SCALE GENOMIC DNA]</scope>
    <source>
        <strain evidence="2 3">JCM 17098</strain>
    </source>
</reference>
<evidence type="ECO:0000256" key="1">
    <source>
        <dbReference type="SAM" id="Coils"/>
    </source>
</evidence>
<sequence length="156" mass="19141">MKRCKVCRRKPKLGRRVNCEGILFCSDDCYEDYENSPNDFSHPYIDDYEAVRFEYMEWMKDYEDDLYKYWLFGSPRKADLIADIDSVIGEFHDYYRLERTDGIFSQEIYQYLLQLEELQIVIAEWEVDGNELKKRRKQLERKRREAMIDEERENIL</sequence>